<dbReference type="AlphaFoldDB" id="A0A2C9KLE4"/>
<dbReference type="PANTHER" id="PTHR24223:SF443">
    <property type="entry name" value="MULTIDRUG-RESISTANCE LIKE PROTEIN 1, ISOFORM I"/>
    <property type="match status" value="1"/>
</dbReference>
<evidence type="ECO:0000313" key="8">
    <source>
        <dbReference type="EnsemblMetazoa" id="BGLB021061-PA"/>
    </source>
</evidence>
<sequence length="110" mass="12305">MAVTYKDDLSPGLIGLTLSIALTVTGNMQLQVRVASLLETDIISMERILQYTHLPSEAARHVSHPGCSVDWPNTGDISFNNISLRYRPGLEMVLKNVCFHIRGQEKVYTF</sequence>
<keyword evidence="2" id="KW-0812">Transmembrane</keyword>
<dbReference type="VEuPathDB" id="VectorBase:BGLB021061"/>
<dbReference type="GO" id="GO:0042626">
    <property type="term" value="F:ATPase-coupled transmembrane transporter activity"/>
    <property type="evidence" value="ECO:0007669"/>
    <property type="project" value="TreeGrafter"/>
</dbReference>
<reference evidence="8" key="1">
    <citation type="submission" date="2020-05" db="UniProtKB">
        <authorList>
            <consortium name="EnsemblMetazoa"/>
        </authorList>
    </citation>
    <scope>IDENTIFICATION</scope>
    <source>
        <strain evidence="8">BB02</strain>
    </source>
</reference>
<evidence type="ECO:0000256" key="3">
    <source>
        <dbReference type="ARBA" id="ARBA00022737"/>
    </source>
</evidence>
<dbReference type="InterPro" id="IPR050173">
    <property type="entry name" value="ABC_transporter_C-like"/>
</dbReference>
<dbReference type="GO" id="GO:0016020">
    <property type="term" value="C:membrane"/>
    <property type="evidence" value="ECO:0007669"/>
    <property type="project" value="InterPro"/>
</dbReference>
<keyword evidence="3" id="KW-0677">Repeat</keyword>
<dbReference type="PANTHER" id="PTHR24223">
    <property type="entry name" value="ATP-BINDING CASSETTE SUB-FAMILY C"/>
    <property type="match status" value="1"/>
</dbReference>
<protein>
    <recommendedName>
        <fullName evidence="10">ABC transmembrane type-1 domain-containing protein</fullName>
    </recommendedName>
</protein>
<dbReference type="GO" id="GO:0005524">
    <property type="term" value="F:ATP binding"/>
    <property type="evidence" value="ECO:0007669"/>
    <property type="project" value="UniProtKB-KW"/>
</dbReference>
<name>A0A2C9KLE4_BIOGL</name>
<accession>A0A2C9KLE4</accession>
<dbReference type="InterPro" id="IPR027417">
    <property type="entry name" value="P-loop_NTPase"/>
</dbReference>
<evidence type="ECO:0000256" key="1">
    <source>
        <dbReference type="ARBA" id="ARBA00004127"/>
    </source>
</evidence>
<dbReference type="STRING" id="6526.A0A2C9KLE4"/>
<dbReference type="InterPro" id="IPR036640">
    <property type="entry name" value="ABC1_TM_sf"/>
</dbReference>
<evidence type="ECO:0000256" key="2">
    <source>
        <dbReference type="ARBA" id="ARBA00022692"/>
    </source>
</evidence>
<evidence type="ECO:0000256" key="4">
    <source>
        <dbReference type="ARBA" id="ARBA00022741"/>
    </source>
</evidence>
<dbReference type="GO" id="GO:0012505">
    <property type="term" value="C:endomembrane system"/>
    <property type="evidence" value="ECO:0007669"/>
    <property type="project" value="UniProtKB-SubCell"/>
</dbReference>
<evidence type="ECO:0000256" key="5">
    <source>
        <dbReference type="ARBA" id="ARBA00022840"/>
    </source>
</evidence>
<evidence type="ECO:0000256" key="6">
    <source>
        <dbReference type="ARBA" id="ARBA00022989"/>
    </source>
</evidence>
<keyword evidence="4" id="KW-0547">Nucleotide-binding</keyword>
<evidence type="ECO:0008006" key="10">
    <source>
        <dbReference type="Google" id="ProtNLM"/>
    </source>
</evidence>
<evidence type="ECO:0000256" key="7">
    <source>
        <dbReference type="ARBA" id="ARBA00023136"/>
    </source>
</evidence>
<gene>
    <name evidence="8" type="primary">106060251</name>
</gene>
<dbReference type="Gene3D" id="1.20.1560.10">
    <property type="entry name" value="ABC transporter type 1, transmembrane domain"/>
    <property type="match status" value="1"/>
</dbReference>
<dbReference type="Gene3D" id="3.40.50.300">
    <property type="entry name" value="P-loop containing nucleotide triphosphate hydrolases"/>
    <property type="match status" value="1"/>
</dbReference>
<dbReference type="KEGG" id="bgt:106060251"/>
<keyword evidence="6" id="KW-1133">Transmembrane helix</keyword>
<keyword evidence="7" id="KW-0472">Membrane</keyword>
<evidence type="ECO:0000313" key="9">
    <source>
        <dbReference type="Proteomes" id="UP000076420"/>
    </source>
</evidence>
<proteinExistence type="predicted"/>
<comment type="subcellular location">
    <subcellularLocation>
        <location evidence="1">Endomembrane system</location>
        <topology evidence="1">Multi-pass membrane protein</topology>
    </subcellularLocation>
</comment>
<organism evidence="8 9">
    <name type="scientific">Biomphalaria glabrata</name>
    <name type="common">Bloodfluke planorb</name>
    <name type="synonym">Freshwater snail</name>
    <dbReference type="NCBI Taxonomy" id="6526"/>
    <lineage>
        <taxon>Eukaryota</taxon>
        <taxon>Metazoa</taxon>
        <taxon>Spiralia</taxon>
        <taxon>Lophotrochozoa</taxon>
        <taxon>Mollusca</taxon>
        <taxon>Gastropoda</taxon>
        <taxon>Heterobranchia</taxon>
        <taxon>Euthyneura</taxon>
        <taxon>Panpulmonata</taxon>
        <taxon>Hygrophila</taxon>
        <taxon>Lymnaeoidea</taxon>
        <taxon>Planorbidae</taxon>
        <taxon>Biomphalaria</taxon>
    </lineage>
</organism>
<keyword evidence="5" id="KW-0067">ATP-binding</keyword>
<dbReference type="EnsemblMetazoa" id="BGLB021061-RA">
    <property type="protein sequence ID" value="BGLB021061-PA"/>
    <property type="gene ID" value="BGLB021061"/>
</dbReference>
<dbReference type="Proteomes" id="UP000076420">
    <property type="component" value="Unassembled WGS sequence"/>
</dbReference>